<comment type="subcellular location">
    <subcellularLocation>
        <location evidence="2">Cytoplasm</location>
    </subcellularLocation>
</comment>
<evidence type="ECO:0000313" key="15">
    <source>
        <dbReference type="Proteomes" id="UP001530377"/>
    </source>
</evidence>
<feature type="compositionally biased region" description="Low complexity" evidence="11">
    <location>
        <begin position="578"/>
        <end position="596"/>
    </location>
</feature>
<evidence type="ECO:0000256" key="11">
    <source>
        <dbReference type="SAM" id="MobiDB-lite"/>
    </source>
</evidence>
<evidence type="ECO:0000256" key="4">
    <source>
        <dbReference type="ARBA" id="ARBA00022490"/>
    </source>
</evidence>
<keyword evidence="5" id="KW-0489">Methyltransferase</keyword>
<dbReference type="SFLD" id="SFLDS00029">
    <property type="entry name" value="Radical_SAM"/>
    <property type="match status" value="1"/>
</dbReference>
<evidence type="ECO:0000256" key="10">
    <source>
        <dbReference type="ARBA" id="ARBA00023014"/>
    </source>
</evidence>
<keyword evidence="6" id="KW-0808">Transferase</keyword>
<name>A0ABD3RYX9_9STRA</name>
<keyword evidence="4" id="KW-0963">Cytoplasm</keyword>
<sequence>MIKSSSTTTILVVLVYSLVRSFDQTAGLGRGHRTWSPRGGRMTSSRPLVAVRSSAHRPDGLDVFEERGPETTATKTTTMATATTATITMPETHTRTALSMPLEELSAILGGRGRARLAWDCYSEGADPHYLFGPTPALPAASSSIGNEYVDVDRVKRMVLPTPRRTQVLGNSALDLLSEMHSHCNGVIEGGLATLVHVRSSFDGTTKLLLRLMDGLEVETVLIPFWADGGNDDDRTNRRDDVFVAGGGGGGTIGDDSARVVPGRTTVCVSSQVGCRQGCTFCATGKMGKLRSLTSDEILAQLFFARKVVRLSRAGRPLDDIADGGGTGGSTTITALPRITNVVFMGMGEPSDNAEAVRAAIDVMTRNDLFQLSASRVTVSTVAPTPDSFAEFADARCVLAWSVHAARDDLRRRLVPTTRYTMAELRDGLMDALRRRTMRTCMIEVALMDGVNDSTREAEEMAEFLSYITDNVPGSKVACNLIPYNDIGSIGVGYSKPSRERIVAFQKRMQELGVQAHVRGTRGDDESAACGQLVTMPPLPPLLNSPPSPAATYHPESTPFAQSLHYGPVDHPHPLAPAPEALSSSSSGGRWEALSSPRSSCRVGDDVGKSGGVVVSSLSWKEEDEGGEMSLVVVIVEPVGDNVGREGGGGATTMIAGGEVVSLSSSSREGDEGGLGLFQAMGLPGASKRRTIEK</sequence>
<organism evidence="14 15">
    <name type="scientific">Cyclostephanos tholiformis</name>
    <dbReference type="NCBI Taxonomy" id="382380"/>
    <lineage>
        <taxon>Eukaryota</taxon>
        <taxon>Sar</taxon>
        <taxon>Stramenopiles</taxon>
        <taxon>Ochrophyta</taxon>
        <taxon>Bacillariophyta</taxon>
        <taxon>Coscinodiscophyceae</taxon>
        <taxon>Thalassiosirophycidae</taxon>
        <taxon>Stephanodiscales</taxon>
        <taxon>Stephanodiscaceae</taxon>
        <taxon>Cyclostephanos</taxon>
    </lineage>
</organism>
<dbReference type="PANTHER" id="PTHR30544">
    <property type="entry name" value="23S RRNA METHYLTRANSFERASE"/>
    <property type="match status" value="1"/>
</dbReference>
<keyword evidence="10" id="KW-0411">Iron-sulfur</keyword>
<dbReference type="EMBL" id="JALLPB020000105">
    <property type="protein sequence ID" value="KAL3817405.1"/>
    <property type="molecule type" value="Genomic_DNA"/>
</dbReference>
<accession>A0ABD3RYX9</accession>
<feature type="region of interest" description="Disordered" evidence="11">
    <location>
        <begin position="562"/>
        <end position="605"/>
    </location>
</feature>
<dbReference type="SFLD" id="SFLDG01062">
    <property type="entry name" value="methyltransferase_(Class_A)"/>
    <property type="match status" value="1"/>
</dbReference>
<dbReference type="AlphaFoldDB" id="A0ABD3RYX9"/>
<dbReference type="Gene3D" id="3.20.20.70">
    <property type="entry name" value="Aldolase class I"/>
    <property type="match status" value="1"/>
</dbReference>
<evidence type="ECO:0000259" key="13">
    <source>
        <dbReference type="PROSITE" id="PS51918"/>
    </source>
</evidence>
<dbReference type="GO" id="GO:0032259">
    <property type="term" value="P:methylation"/>
    <property type="evidence" value="ECO:0007669"/>
    <property type="project" value="UniProtKB-KW"/>
</dbReference>
<comment type="cofactor">
    <cofactor evidence="1">
        <name>[4Fe-4S] cluster</name>
        <dbReference type="ChEBI" id="CHEBI:49883"/>
    </cofactor>
</comment>
<dbReference type="GO" id="GO:0005737">
    <property type="term" value="C:cytoplasm"/>
    <property type="evidence" value="ECO:0007669"/>
    <property type="project" value="UniProtKB-SubCell"/>
</dbReference>
<proteinExistence type="predicted"/>
<keyword evidence="8" id="KW-0479">Metal-binding</keyword>
<evidence type="ECO:0000313" key="14">
    <source>
        <dbReference type="EMBL" id="KAL3817405.1"/>
    </source>
</evidence>
<evidence type="ECO:0000256" key="5">
    <source>
        <dbReference type="ARBA" id="ARBA00022603"/>
    </source>
</evidence>
<dbReference type="GO" id="GO:0051539">
    <property type="term" value="F:4 iron, 4 sulfur cluster binding"/>
    <property type="evidence" value="ECO:0007669"/>
    <property type="project" value="UniProtKB-KW"/>
</dbReference>
<dbReference type="InterPro" id="IPR040072">
    <property type="entry name" value="Methyltransferase_A"/>
</dbReference>
<evidence type="ECO:0000256" key="7">
    <source>
        <dbReference type="ARBA" id="ARBA00022691"/>
    </source>
</evidence>
<keyword evidence="9" id="KW-0408">Iron</keyword>
<dbReference type="InterPro" id="IPR058240">
    <property type="entry name" value="rSAM_sf"/>
</dbReference>
<keyword evidence="7" id="KW-0949">S-adenosyl-L-methionine</keyword>
<keyword evidence="12" id="KW-0732">Signal</keyword>
<gene>
    <name evidence="14" type="ORF">ACHAXA_011034</name>
</gene>
<dbReference type="SUPFAM" id="SSF102114">
    <property type="entry name" value="Radical SAM enzymes"/>
    <property type="match status" value="1"/>
</dbReference>
<keyword evidence="15" id="KW-1185">Reference proteome</keyword>
<evidence type="ECO:0000256" key="3">
    <source>
        <dbReference type="ARBA" id="ARBA00022485"/>
    </source>
</evidence>
<comment type="caution">
    <text evidence="14">The sequence shown here is derived from an EMBL/GenBank/DDBJ whole genome shotgun (WGS) entry which is preliminary data.</text>
</comment>
<evidence type="ECO:0000256" key="8">
    <source>
        <dbReference type="ARBA" id="ARBA00022723"/>
    </source>
</evidence>
<dbReference type="GO" id="GO:0046872">
    <property type="term" value="F:metal ion binding"/>
    <property type="evidence" value="ECO:0007669"/>
    <property type="project" value="UniProtKB-KW"/>
</dbReference>
<feature type="region of interest" description="Disordered" evidence="11">
    <location>
        <begin position="28"/>
        <end position="47"/>
    </location>
</feature>
<keyword evidence="3" id="KW-0004">4Fe-4S</keyword>
<dbReference type="InterPro" id="IPR013785">
    <property type="entry name" value="Aldolase_TIM"/>
</dbReference>
<dbReference type="InterPro" id="IPR004383">
    <property type="entry name" value="rRNA_lsu_MTrfase_RlmN/Cfr"/>
</dbReference>
<evidence type="ECO:0000256" key="9">
    <source>
        <dbReference type="ARBA" id="ARBA00023004"/>
    </source>
</evidence>
<dbReference type="SFLD" id="SFLDF00275">
    <property type="entry name" value="adenosine_C2_methyltransferase"/>
    <property type="match status" value="1"/>
</dbReference>
<evidence type="ECO:0000256" key="1">
    <source>
        <dbReference type="ARBA" id="ARBA00001966"/>
    </source>
</evidence>
<evidence type="ECO:0000256" key="6">
    <source>
        <dbReference type="ARBA" id="ARBA00022679"/>
    </source>
</evidence>
<feature type="domain" description="Radical SAM core" evidence="13">
    <location>
        <begin position="261"/>
        <end position="524"/>
    </location>
</feature>
<dbReference type="PROSITE" id="PS51918">
    <property type="entry name" value="RADICAL_SAM"/>
    <property type="match status" value="1"/>
</dbReference>
<reference evidence="14 15" key="1">
    <citation type="submission" date="2024-10" db="EMBL/GenBank/DDBJ databases">
        <title>Updated reference genomes for cyclostephanoid diatoms.</title>
        <authorList>
            <person name="Roberts W.R."/>
            <person name="Alverson A.J."/>
        </authorList>
    </citation>
    <scope>NUCLEOTIDE SEQUENCE [LARGE SCALE GENOMIC DNA]</scope>
    <source>
        <strain evidence="14 15">AJA228-03</strain>
    </source>
</reference>
<evidence type="ECO:0000256" key="2">
    <source>
        <dbReference type="ARBA" id="ARBA00004496"/>
    </source>
</evidence>
<evidence type="ECO:0000256" key="12">
    <source>
        <dbReference type="SAM" id="SignalP"/>
    </source>
</evidence>
<feature type="chain" id="PRO_5044880318" description="Radical SAM core domain-containing protein" evidence="12">
    <location>
        <begin position="22"/>
        <end position="694"/>
    </location>
</feature>
<dbReference type="PANTHER" id="PTHR30544:SF5">
    <property type="entry name" value="RADICAL SAM CORE DOMAIN-CONTAINING PROTEIN"/>
    <property type="match status" value="1"/>
</dbReference>
<feature type="signal peptide" evidence="12">
    <location>
        <begin position="1"/>
        <end position="21"/>
    </location>
</feature>
<dbReference type="Proteomes" id="UP001530377">
    <property type="component" value="Unassembled WGS sequence"/>
</dbReference>
<dbReference type="GO" id="GO:0008168">
    <property type="term" value="F:methyltransferase activity"/>
    <property type="evidence" value="ECO:0007669"/>
    <property type="project" value="UniProtKB-KW"/>
</dbReference>
<protein>
    <recommendedName>
        <fullName evidence="13">Radical SAM core domain-containing protein</fullName>
    </recommendedName>
</protein>
<dbReference type="InterPro" id="IPR007197">
    <property type="entry name" value="rSAM"/>
</dbReference>